<dbReference type="Proteomes" id="UP000030816">
    <property type="component" value="Unassembled WGS sequence"/>
</dbReference>
<reference evidence="3 4" key="1">
    <citation type="journal article" date="2014" name="Proc. Natl. Acad. Sci. U.S.A.">
        <title>Trajectory and genomic determinants of fungal-pathogen speciation and host adaptation.</title>
        <authorList>
            <person name="Hu X."/>
            <person name="Xiao G."/>
            <person name="Zheng P."/>
            <person name="Shang Y."/>
            <person name="Su Y."/>
            <person name="Zhang X."/>
            <person name="Liu X."/>
            <person name="Zhan S."/>
            <person name="St Leger R.J."/>
            <person name="Wang C."/>
        </authorList>
    </citation>
    <scope>NUCLEOTIDE SEQUENCE [LARGE SCALE GENOMIC DNA]</scope>
    <source>
        <strain evidence="3 4">ARSEF 1941</strain>
    </source>
</reference>
<dbReference type="Pfam" id="PF25484">
    <property type="entry name" value="DUF7907"/>
    <property type="match status" value="1"/>
</dbReference>
<keyword evidence="4" id="KW-1185">Reference proteome</keyword>
<gene>
    <name evidence="3" type="ORF">MAM_07786</name>
</gene>
<dbReference type="AlphaFoldDB" id="A0A0B2WLK1"/>
<dbReference type="InterPro" id="IPR057229">
    <property type="entry name" value="DUF7907"/>
</dbReference>
<keyword evidence="1" id="KW-0732">Signal</keyword>
<organism evidence="3 4">
    <name type="scientific">Metarhizium album (strain ARSEF 1941)</name>
    <dbReference type="NCBI Taxonomy" id="1081103"/>
    <lineage>
        <taxon>Eukaryota</taxon>
        <taxon>Fungi</taxon>
        <taxon>Dikarya</taxon>
        <taxon>Ascomycota</taxon>
        <taxon>Pezizomycotina</taxon>
        <taxon>Sordariomycetes</taxon>
        <taxon>Hypocreomycetidae</taxon>
        <taxon>Hypocreales</taxon>
        <taxon>Clavicipitaceae</taxon>
        <taxon>Metarhizium</taxon>
    </lineage>
</organism>
<comment type="caution">
    <text evidence="3">The sequence shown here is derived from an EMBL/GenBank/DDBJ whole genome shotgun (WGS) entry which is preliminary data.</text>
</comment>
<sequence>MMFTAAIVLTILAATSSVVDSRSHKYPKKSTSRGFHLVVNVTDSSRPLAKSPHGKLLSSIHIGPTHNLLGIGNGFNPRVFYHNATKNEFRSSNAQIFSGGGTSSIQYGLSLHLDEGNNNVSSVRLDVGDGQRGLSISQGRHPYAFLNLSRLAMCNEPIKYYHGKKMVILKQFNNPDMVHGNIPEECAPIHLLPQCVPFDPSRPAWGIPVHEFVREADCYKNVSAINWSRHTSLSWHE</sequence>
<protein>
    <recommendedName>
        <fullName evidence="2">DUF7907 domain-containing protein</fullName>
    </recommendedName>
</protein>
<dbReference type="RefSeq" id="XP_040675423.1">
    <property type="nucleotide sequence ID" value="XM_040826584.1"/>
</dbReference>
<proteinExistence type="predicted"/>
<dbReference type="OrthoDB" id="3518533at2759"/>
<dbReference type="EMBL" id="AZHE01000036">
    <property type="protein sequence ID" value="KHN94357.1"/>
    <property type="molecule type" value="Genomic_DNA"/>
</dbReference>
<evidence type="ECO:0000259" key="2">
    <source>
        <dbReference type="Pfam" id="PF25484"/>
    </source>
</evidence>
<feature type="signal peptide" evidence="1">
    <location>
        <begin position="1"/>
        <end position="21"/>
    </location>
</feature>
<evidence type="ECO:0000313" key="4">
    <source>
        <dbReference type="Proteomes" id="UP000030816"/>
    </source>
</evidence>
<dbReference type="HOGENOM" id="CLU_102302_0_0_1"/>
<dbReference type="GeneID" id="63742241"/>
<evidence type="ECO:0000313" key="3">
    <source>
        <dbReference type="EMBL" id="KHN94357.1"/>
    </source>
</evidence>
<feature type="chain" id="PRO_5002081303" description="DUF7907 domain-containing protein" evidence="1">
    <location>
        <begin position="22"/>
        <end position="237"/>
    </location>
</feature>
<name>A0A0B2WLK1_METAS</name>
<dbReference type="STRING" id="1081103.A0A0B2WLK1"/>
<feature type="domain" description="DUF7907" evidence="2">
    <location>
        <begin position="32"/>
        <end position="195"/>
    </location>
</feature>
<evidence type="ECO:0000256" key="1">
    <source>
        <dbReference type="SAM" id="SignalP"/>
    </source>
</evidence>
<accession>A0A0B2WLK1</accession>